<dbReference type="Pfam" id="PF00852">
    <property type="entry name" value="Glyco_transf_10"/>
    <property type="match status" value="1"/>
</dbReference>
<dbReference type="FunFam" id="3.40.50.11660:FF:000002">
    <property type="entry name" value="Alpha-(1,3)-fucosyltransferase"/>
    <property type="match status" value="1"/>
</dbReference>
<evidence type="ECO:0000259" key="14">
    <source>
        <dbReference type="Pfam" id="PF00852"/>
    </source>
</evidence>
<evidence type="ECO:0000259" key="15">
    <source>
        <dbReference type="Pfam" id="PF17039"/>
    </source>
</evidence>
<dbReference type="PANTHER" id="PTHR48438">
    <property type="entry name" value="ALPHA-(1,3)-FUCOSYLTRANSFERASE C-RELATED"/>
    <property type="match status" value="1"/>
</dbReference>
<keyword evidence="17" id="KW-1185">Reference proteome</keyword>
<evidence type="ECO:0000256" key="13">
    <source>
        <dbReference type="SAM" id="SignalP"/>
    </source>
</evidence>
<dbReference type="AlphaFoldDB" id="G0MRN2"/>
<evidence type="ECO:0000256" key="3">
    <source>
        <dbReference type="ARBA" id="ARBA00008919"/>
    </source>
</evidence>
<dbReference type="SUPFAM" id="SSF53756">
    <property type="entry name" value="UDP-Glycosyltransferase/glycogen phosphorylase"/>
    <property type="match status" value="1"/>
</dbReference>
<feature type="domain" description="Fucosyltransferase C-terminal" evidence="14">
    <location>
        <begin position="227"/>
        <end position="377"/>
    </location>
</feature>
<evidence type="ECO:0000256" key="12">
    <source>
        <dbReference type="RuleBase" id="RU003832"/>
    </source>
</evidence>
<evidence type="ECO:0000256" key="1">
    <source>
        <dbReference type="ARBA" id="ARBA00004447"/>
    </source>
</evidence>
<dbReference type="FunCoup" id="G0MRN2">
    <property type="interactions" value="200"/>
</dbReference>
<keyword evidence="4 12" id="KW-0328">Glycosyltransferase</keyword>
<evidence type="ECO:0000313" key="16">
    <source>
        <dbReference type="EMBL" id="EGT42451.1"/>
    </source>
</evidence>
<evidence type="ECO:0000256" key="9">
    <source>
        <dbReference type="ARBA" id="ARBA00023034"/>
    </source>
</evidence>
<keyword evidence="10" id="KW-0472">Membrane</keyword>
<gene>
    <name evidence="16" type="primary">Cbn-fut-5</name>
    <name evidence="16" type="ORF">CAEBREN_03948</name>
</gene>
<keyword evidence="9 12" id="KW-0333">Golgi apparatus</keyword>
<evidence type="ECO:0000256" key="4">
    <source>
        <dbReference type="ARBA" id="ARBA00022676"/>
    </source>
</evidence>
<organism evidence="17">
    <name type="scientific">Caenorhabditis brenneri</name>
    <name type="common">Nematode worm</name>
    <dbReference type="NCBI Taxonomy" id="135651"/>
    <lineage>
        <taxon>Eukaryota</taxon>
        <taxon>Metazoa</taxon>
        <taxon>Ecdysozoa</taxon>
        <taxon>Nematoda</taxon>
        <taxon>Chromadorea</taxon>
        <taxon>Rhabditida</taxon>
        <taxon>Rhabditina</taxon>
        <taxon>Rhabditomorpha</taxon>
        <taxon>Rhabditoidea</taxon>
        <taxon>Rhabditidae</taxon>
        <taxon>Peloderinae</taxon>
        <taxon>Caenorhabditis</taxon>
    </lineage>
</organism>
<keyword evidence="7" id="KW-0735">Signal-anchor</keyword>
<comment type="pathway">
    <text evidence="2">Protein modification; protein glycosylation.</text>
</comment>
<protein>
    <recommendedName>
        <fullName evidence="12">Fucosyltransferase</fullName>
        <ecNumber evidence="12">2.4.1.-</ecNumber>
    </recommendedName>
</protein>
<keyword evidence="6 12" id="KW-0812">Transmembrane</keyword>
<feature type="signal peptide" evidence="13">
    <location>
        <begin position="1"/>
        <end position="19"/>
    </location>
</feature>
<dbReference type="OrthoDB" id="5912041at2759"/>
<accession>G0MRN2</accession>
<evidence type="ECO:0000256" key="7">
    <source>
        <dbReference type="ARBA" id="ARBA00022968"/>
    </source>
</evidence>
<comment type="subcellular location">
    <subcellularLocation>
        <location evidence="1 12">Golgi apparatus</location>
        <location evidence="1 12">Golgi stack membrane</location>
        <topology evidence="1 12">Single-pass type II membrane protein</topology>
    </subcellularLocation>
</comment>
<evidence type="ECO:0000256" key="8">
    <source>
        <dbReference type="ARBA" id="ARBA00022989"/>
    </source>
</evidence>
<feature type="domain" description="Fucosyltransferase N-terminal" evidence="15">
    <location>
        <begin position="128"/>
        <end position="210"/>
    </location>
</feature>
<proteinExistence type="inferred from homology"/>
<evidence type="ECO:0000256" key="6">
    <source>
        <dbReference type="ARBA" id="ARBA00022692"/>
    </source>
</evidence>
<comment type="similarity">
    <text evidence="3 12">Belongs to the glycosyltransferase 10 family.</text>
</comment>
<feature type="chain" id="PRO_5003404400" description="Fucosyltransferase" evidence="13">
    <location>
        <begin position="20"/>
        <end position="377"/>
    </location>
</feature>
<name>G0MRN2_CAEBE</name>
<dbReference type="EMBL" id="GL379809">
    <property type="protein sequence ID" value="EGT42451.1"/>
    <property type="molecule type" value="Genomic_DNA"/>
</dbReference>
<dbReference type="OMA" id="VEHACLT"/>
<evidence type="ECO:0000256" key="11">
    <source>
        <dbReference type="ARBA" id="ARBA00023180"/>
    </source>
</evidence>
<evidence type="ECO:0000256" key="5">
    <source>
        <dbReference type="ARBA" id="ARBA00022679"/>
    </source>
</evidence>
<keyword evidence="11" id="KW-0325">Glycoprotein</keyword>
<dbReference type="PANTHER" id="PTHR48438:SF1">
    <property type="entry name" value="ALPHA-(1,3)-FUCOSYLTRANSFERASE C-RELATED"/>
    <property type="match status" value="1"/>
</dbReference>
<dbReference type="InterPro" id="IPR055270">
    <property type="entry name" value="Glyco_tran_10_C"/>
</dbReference>
<dbReference type="EC" id="2.4.1.-" evidence="12"/>
<dbReference type="InterPro" id="IPR038577">
    <property type="entry name" value="GT10-like_C_sf"/>
</dbReference>
<evidence type="ECO:0000256" key="2">
    <source>
        <dbReference type="ARBA" id="ARBA00004922"/>
    </source>
</evidence>
<dbReference type="InParanoid" id="G0MRN2"/>
<reference evidence="17" key="1">
    <citation type="submission" date="2011-07" db="EMBL/GenBank/DDBJ databases">
        <authorList>
            <consortium name="Caenorhabditis brenneri Sequencing and Analysis Consortium"/>
            <person name="Wilson R.K."/>
        </authorList>
    </citation>
    <scope>NUCLEOTIDE SEQUENCE [LARGE SCALE GENOMIC DNA]</scope>
    <source>
        <strain evidence="17">PB2801</strain>
    </source>
</reference>
<keyword evidence="13" id="KW-0732">Signal</keyword>
<dbReference type="Proteomes" id="UP000008068">
    <property type="component" value="Unassembled WGS sequence"/>
</dbReference>
<dbReference type="GO" id="GO:0032580">
    <property type="term" value="C:Golgi cisterna membrane"/>
    <property type="evidence" value="ECO:0007669"/>
    <property type="project" value="UniProtKB-SubCell"/>
</dbReference>
<dbReference type="HOGENOM" id="CLU_734101_0_0_1"/>
<evidence type="ECO:0000313" key="17">
    <source>
        <dbReference type="Proteomes" id="UP000008068"/>
    </source>
</evidence>
<dbReference type="Gene3D" id="3.40.50.11660">
    <property type="entry name" value="Glycosyl transferase family 10, C-terminal domain"/>
    <property type="match status" value="1"/>
</dbReference>
<evidence type="ECO:0000256" key="10">
    <source>
        <dbReference type="ARBA" id="ARBA00023136"/>
    </source>
</evidence>
<dbReference type="Pfam" id="PF17039">
    <property type="entry name" value="Glyco_tran_10_N"/>
    <property type="match status" value="1"/>
</dbReference>
<dbReference type="UniPathway" id="UPA00378"/>
<keyword evidence="8" id="KW-1133">Transmembrane helix</keyword>
<dbReference type="STRING" id="135651.G0MRN2"/>
<dbReference type="GO" id="GO:0008417">
    <property type="term" value="F:fucosyltransferase activity"/>
    <property type="evidence" value="ECO:0007669"/>
    <property type="project" value="InterPro"/>
</dbReference>
<dbReference type="eggNOG" id="KOG2619">
    <property type="taxonomic scope" value="Eukaryota"/>
</dbReference>
<dbReference type="InterPro" id="IPR031481">
    <property type="entry name" value="Glyco_tran_10_N"/>
</dbReference>
<sequence>MQRKSKSFALFSTFGYCAAKFTASGAIYCPSKEEWEYTIDLYEGKSYSGGGKILETKKGEGNAQVVFYELVADTDLTNFSVGQLKSITIIAKKFTSVAQQDVVIVNSGELNAMTACSQQRPNFVRRTGQCRHCSITNNVSLLATSDAVFFHSRDFSEETLSEYAKNRQHHTPYVLMTQESPHHSYLKKYSNYFNWTMTYRKDSDVHFPYGALVKLKEPARINYTEIWRSKTKEALWLNANSMSHNQRTQLVKKLKEKGMDIDLMGPAHRNVPRDCPRSKLYEDCNIKLHSPYKFYIAFENSNCKGYVTEKFWAKAGLFKMVPIVMSRKIYREIGIPDSMYISIDDFPNLDQFVTHVKNLSNNETEYLKFHKWREDFR</sequence>
<keyword evidence="5 12" id="KW-0808">Transferase</keyword>
<dbReference type="InterPro" id="IPR001503">
    <property type="entry name" value="Glyco_trans_10"/>
</dbReference>